<keyword evidence="4" id="KW-1185">Reference proteome</keyword>
<name>A0AAE1UTC3_9EUCA</name>
<proteinExistence type="predicted"/>
<sequence length="161" mass="17927">MSVLTVAAAAVAAVVAAVEGSTTHSTSIHHPLHHYSSRLHYFNHSHHCHQPLQHQRQGVNQLRTVGGNTGVYSSVVTTELMVTVDGEQHCLVQEGSKRWRCKRCNLRGHEKRTRLRCQQCCVALCASCFQYYHQEKDGQRSLSYASSCGATALPYSSKLQH</sequence>
<gene>
    <name evidence="3" type="ORF">Pmani_000103</name>
    <name evidence="2" type="ORF">Pmani_014692</name>
</gene>
<keyword evidence="1" id="KW-0732">Signal</keyword>
<organism evidence="3 4">
    <name type="scientific">Petrolisthes manimaculis</name>
    <dbReference type="NCBI Taxonomy" id="1843537"/>
    <lineage>
        <taxon>Eukaryota</taxon>
        <taxon>Metazoa</taxon>
        <taxon>Ecdysozoa</taxon>
        <taxon>Arthropoda</taxon>
        <taxon>Crustacea</taxon>
        <taxon>Multicrustacea</taxon>
        <taxon>Malacostraca</taxon>
        <taxon>Eumalacostraca</taxon>
        <taxon>Eucarida</taxon>
        <taxon>Decapoda</taxon>
        <taxon>Pleocyemata</taxon>
        <taxon>Anomura</taxon>
        <taxon>Galatheoidea</taxon>
        <taxon>Porcellanidae</taxon>
        <taxon>Petrolisthes</taxon>
    </lineage>
</organism>
<dbReference type="Proteomes" id="UP001292094">
    <property type="component" value="Unassembled WGS sequence"/>
</dbReference>
<evidence type="ECO:0000256" key="1">
    <source>
        <dbReference type="SAM" id="SignalP"/>
    </source>
</evidence>
<protein>
    <submittedName>
        <fullName evidence="3">Uncharacterized protein</fullName>
    </submittedName>
</protein>
<accession>A0AAE1UTC3</accession>
<evidence type="ECO:0000313" key="2">
    <source>
        <dbReference type="EMBL" id="KAK4313997.1"/>
    </source>
</evidence>
<feature type="chain" id="PRO_5042443009" evidence="1">
    <location>
        <begin position="21"/>
        <end position="161"/>
    </location>
</feature>
<feature type="signal peptide" evidence="1">
    <location>
        <begin position="1"/>
        <end position="20"/>
    </location>
</feature>
<dbReference type="EMBL" id="JAWZYT010000006">
    <property type="protein sequence ID" value="KAK4329554.1"/>
    <property type="molecule type" value="Genomic_DNA"/>
</dbReference>
<evidence type="ECO:0000313" key="3">
    <source>
        <dbReference type="EMBL" id="KAK4329554.1"/>
    </source>
</evidence>
<reference evidence="3" key="1">
    <citation type="submission" date="2023-11" db="EMBL/GenBank/DDBJ databases">
        <title>Genome assemblies of two species of porcelain crab, Petrolisthes cinctipes and Petrolisthes manimaculis (Anomura: Porcellanidae).</title>
        <authorList>
            <person name="Angst P."/>
        </authorList>
    </citation>
    <scope>NUCLEOTIDE SEQUENCE</scope>
    <source>
        <strain evidence="3">PB745_02</strain>
        <tissue evidence="3">Gill</tissue>
    </source>
</reference>
<comment type="caution">
    <text evidence="3">The sequence shown here is derived from an EMBL/GenBank/DDBJ whole genome shotgun (WGS) entry which is preliminary data.</text>
</comment>
<evidence type="ECO:0000313" key="4">
    <source>
        <dbReference type="Proteomes" id="UP001292094"/>
    </source>
</evidence>
<dbReference type="EMBL" id="JAWZYT010001250">
    <property type="protein sequence ID" value="KAK4313997.1"/>
    <property type="molecule type" value="Genomic_DNA"/>
</dbReference>
<dbReference type="AlphaFoldDB" id="A0AAE1UTC3"/>